<feature type="domain" description="HNH nuclease" evidence="1">
    <location>
        <begin position="122"/>
        <end position="175"/>
    </location>
</feature>
<dbReference type="InterPro" id="IPR003615">
    <property type="entry name" value="HNH_nuc"/>
</dbReference>
<comment type="caution">
    <text evidence="2">The sequence shown here is derived from an EMBL/GenBank/DDBJ whole genome shotgun (WGS) entry which is preliminary data.</text>
</comment>
<sequence length="229" mass="25550">MADYLPFDGVVPLRDRRGFYEAFLSQVANPSRIGAAMQGRSIRTLSEENFGAILRAGFRETLDPANAVRLELDPRHAPPDIQELVSAPPEMQERRIAQFLVNRKIRDAAFRRAVVDAYDGRCAVTGIRMVNGGGKFEAQAAHIWPVASGGPDVVQNGIALSATAHWLFDRHLISLTDEYGLLVAHNHVPTELQSLFAGQLSRIHLPTERAAWPHLDYVRRHRECFGQAH</sequence>
<keyword evidence="2" id="KW-0378">Hydrolase</keyword>
<proteinExistence type="predicted"/>
<keyword evidence="2" id="KW-0255">Endonuclease</keyword>
<evidence type="ECO:0000313" key="2">
    <source>
        <dbReference type="EMBL" id="MCO6415802.1"/>
    </source>
</evidence>
<protein>
    <submittedName>
        <fullName evidence="2">HNH endonuclease</fullName>
    </submittedName>
</protein>
<name>A0ABT1D2G5_9PROT</name>
<dbReference type="GO" id="GO:0004519">
    <property type="term" value="F:endonuclease activity"/>
    <property type="evidence" value="ECO:0007669"/>
    <property type="project" value="UniProtKB-KW"/>
</dbReference>
<keyword evidence="2" id="KW-0540">Nuclease</keyword>
<dbReference type="RefSeq" id="WP_252952406.1">
    <property type="nucleotide sequence ID" value="NZ_JAFIRR010000033.1"/>
</dbReference>
<organism evidence="2 3">
    <name type="scientific">Siccirubricoccus soli</name>
    <dbReference type="NCBI Taxonomy" id="2899147"/>
    <lineage>
        <taxon>Bacteria</taxon>
        <taxon>Pseudomonadati</taxon>
        <taxon>Pseudomonadota</taxon>
        <taxon>Alphaproteobacteria</taxon>
        <taxon>Acetobacterales</taxon>
        <taxon>Roseomonadaceae</taxon>
        <taxon>Siccirubricoccus</taxon>
    </lineage>
</organism>
<reference evidence="2 3" key="1">
    <citation type="submission" date="2021-12" db="EMBL/GenBank/DDBJ databases">
        <title>Siccirubricoccus leaddurans sp. nov., a high concentration Zn2+ tolerance bacterium.</title>
        <authorList>
            <person name="Cao Y."/>
        </authorList>
    </citation>
    <scope>NUCLEOTIDE SEQUENCE [LARGE SCALE GENOMIC DNA]</scope>
    <source>
        <strain evidence="2 3">KC 17139</strain>
    </source>
</reference>
<keyword evidence="3" id="KW-1185">Reference proteome</keyword>
<dbReference type="EMBL" id="JAFIRR010000033">
    <property type="protein sequence ID" value="MCO6415802.1"/>
    <property type="molecule type" value="Genomic_DNA"/>
</dbReference>
<accession>A0ABT1D2G5</accession>
<dbReference type="Pfam" id="PF13391">
    <property type="entry name" value="HNH_2"/>
    <property type="match status" value="1"/>
</dbReference>
<gene>
    <name evidence="2" type="ORF">JYK14_06370</name>
</gene>
<evidence type="ECO:0000313" key="3">
    <source>
        <dbReference type="Proteomes" id="UP001523392"/>
    </source>
</evidence>
<dbReference type="Proteomes" id="UP001523392">
    <property type="component" value="Unassembled WGS sequence"/>
</dbReference>
<evidence type="ECO:0000259" key="1">
    <source>
        <dbReference type="Pfam" id="PF13391"/>
    </source>
</evidence>